<accession>A0A8J3BN14</accession>
<dbReference type="AlphaFoldDB" id="A0A8J3BN14"/>
<evidence type="ECO:0008006" key="3">
    <source>
        <dbReference type="Google" id="ProtNLM"/>
    </source>
</evidence>
<dbReference type="SUPFAM" id="SSF48452">
    <property type="entry name" value="TPR-like"/>
    <property type="match status" value="1"/>
</dbReference>
<dbReference type="RefSeq" id="WP_188652745.1">
    <property type="nucleotide sequence ID" value="NZ_BMNR01000004.1"/>
</dbReference>
<dbReference type="EMBL" id="BMNR01000004">
    <property type="protein sequence ID" value="GGK26267.1"/>
    <property type="molecule type" value="Genomic_DNA"/>
</dbReference>
<dbReference type="Pfam" id="PF12771">
    <property type="entry name" value="SusD-like_2"/>
    <property type="match status" value="1"/>
</dbReference>
<dbReference type="PROSITE" id="PS51257">
    <property type="entry name" value="PROKAR_LIPOPROTEIN"/>
    <property type="match status" value="1"/>
</dbReference>
<reference evidence="1" key="1">
    <citation type="journal article" date="2014" name="Int. J. Syst. Evol. Microbiol.">
        <title>Complete genome sequence of Corynebacterium casei LMG S-19264T (=DSM 44701T), isolated from a smear-ripened cheese.</title>
        <authorList>
            <consortium name="US DOE Joint Genome Institute (JGI-PGF)"/>
            <person name="Walter F."/>
            <person name="Albersmeier A."/>
            <person name="Kalinowski J."/>
            <person name="Ruckert C."/>
        </authorList>
    </citation>
    <scope>NUCLEOTIDE SEQUENCE</scope>
    <source>
        <strain evidence="1">JCM 12862</strain>
    </source>
</reference>
<dbReference type="Gene3D" id="1.25.40.390">
    <property type="match status" value="1"/>
</dbReference>
<dbReference type="InterPro" id="IPR011990">
    <property type="entry name" value="TPR-like_helical_dom_sf"/>
</dbReference>
<keyword evidence="2" id="KW-1185">Reference proteome</keyword>
<dbReference type="InterPro" id="IPR041662">
    <property type="entry name" value="SusD-like_2"/>
</dbReference>
<sequence length="479" mass="53254">MKKIILVAFLIGITFSCEDFKGWNIDEKNPSEVPAGYLVTSSQRDLFLRMTSTSVNYNIFKLFAQYWTETQYTDEVNYDIRGRDIGGNFFLYLYRDVLIDLQEAKRLINENEGLNAQTKSAQLGVIGLMEVYTWHVLVDTYGDIPYSEALQGVDNLIPVYDNDEDIYADLFTRLDAALSDLSNGAANAFGDSDLIYGGDTSEWMKFGNSLKLRMALRIADYDSAQAKTLATQAVAGGVFTSNDDNFSFPFEATPPNTNPIWTSLVQSGRNDFLVADTFVNLIDPLNDPRESVFMADNKTPYVGAPYGVGAAYTDFTHIGDLWHTPDFEGILLSYDEVEFLLAEAVERGFITGSAESHYNAAITASIEYWGGSQVDATAYLAQPSVAYATAGSTWKEVIGNQKYIALYGRGFEAWSSWRMLDYPNTFTKPAVSEESVPRRYLYGNNDKDLNPDNYAAASSAMGGDSKSSRVFWDITGQGN</sequence>
<name>A0A8J3BN14_9FLAO</name>
<protein>
    <recommendedName>
        <fullName evidence="3">SusD/RagB family nutrient-binding outer membrane lipoprotein</fullName>
    </recommendedName>
</protein>
<gene>
    <name evidence="1" type="ORF">GCM10007962_20710</name>
</gene>
<comment type="caution">
    <text evidence="1">The sequence shown here is derived from an EMBL/GenBank/DDBJ whole genome shotgun (WGS) entry which is preliminary data.</text>
</comment>
<evidence type="ECO:0000313" key="1">
    <source>
        <dbReference type="EMBL" id="GGK26267.1"/>
    </source>
</evidence>
<reference evidence="1" key="2">
    <citation type="submission" date="2020-09" db="EMBL/GenBank/DDBJ databases">
        <authorList>
            <person name="Sun Q."/>
            <person name="Ohkuma M."/>
        </authorList>
    </citation>
    <scope>NUCLEOTIDE SEQUENCE</scope>
    <source>
        <strain evidence="1">JCM 12862</strain>
    </source>
</reference>
<evidence type="ECO:0000313" key="2">
    <source>
        <dbReference type="Proteomes" id="UP000612329"/>
    </source>
</evidence>
<proteinExistence type="predicted"/>
<dbReference type="Proteomes" id="UP000612329">
    <property type="component" value="Unassembled WGS sequence"/>
</dbReference>
<organism evidence="1 2">
    <name type="scientific">Yeosuana aromativorans</name>
    <dbReference type="NCBI Taxonomy" id="288019"/>
    <lineage>
        <taxon>Bacteria</taxon>
        <taxon>Pseudomonadati</taxon>
        <taxon>Bacteroidota</taxon>
        <taxon>Flavobacteriia</taxon>
        <taxon>Flavobacteriales</taxon>
        <taxon>Flavobacteriaceae</taxon>
        <taxon>Yeosuana</taxon>
    </lineage>
</organism>